<dbReference type="InterPro" id="IPR003448">
    <property type="entry name" value="Mopterin_biosynth_MoaE"/>
</dbReference>
<evidence type="ECO:0000256" key="4">
    <source>
        <dbReference type="SAM" id="MobiDB-lite"/>
    </source>
</evidence>
<evidence type="ECO:0000256" key="3">
    <source>
        <dbReference type="ARBA" id="ARBA00023150"/>
    </source>
</evidence>
<dbReference type="SUPFAM" id="SSF54690">
    <property type="entry name" value="Molybdopterin synthase subunit MoaE"/>
    <property type="match status" value="2"/>
</dbReference>
<dbReference type="CDD" id="cd00756">
    <property type="entry name" value="MoaE"/>
    <property type="match status" value="1"/>
</dbReference>
<dbReference type="OrthoDB" id="5531344at2759"/>
<dbReference type="GO" id="GO:0016740">
    <property type="term" value="F:transferase activity"/>
    <property type="evidence" value="ECO:0007669"/>
    <property type="project" value="UniProtKB-KW"/>
</dbReference>
<keyword evidence="1" id="KW-0963">Cytoplasm</keyword>
<reference evidence="5" key="1">
    <citation type="submission" date="2020-10" db="EMBL/GenBank/DDBJ databases">
        <title>Feather gene expression reveals the developmental basis of iridescence in African starlings.</title>
        <authorList>
            <person name="Rubenstein D.R."/>
        </authorList>
    </citation>
    <scope>NUCLEOTIDE SEQUENCE</scope>
    <source>
        <strain evidence="5">SS15</strain>
        <tissue evidence="5">Liver</tissue>
    </source>
</reference>
<organism evidence="5">
    <name type="scientific">Lamprotornis superbus</name>
    <dbReference type="NCBI Taxonomy" id="245042"/>
    <lineage>
        <taxon>Eukaryota</taxon>
        <taxon>Metazoa</taxon>
        <taxon>Chordata</taxon>
        <taxon>Craniata</taxon>
        <taxon>Vertebrata</taxon>
        <taxon>Euteleostomi</taxon>
        <taxon>Archelosauria</taxon>
        <taxon>Archosauria</taxon>
        <taxon>Dinosauria</taxon>
        <taxon>Saurischia</taxon>
        <taxon>Theropoda</taxon>
        <taxon>Coelurosauria</taxon>
        <taxon>Aves</taxon>
        <taxon>Neognathae</taxon>
        <taxon>Neoaves</taxon>
        <taxon>Telluraves</taxon>
        <taxon>Australaves</taxon>
        <taxon>Passeriformes</taxon>
        <taxon>Sturnidae</taxon>
        <taxon>Lamprotornis</taxon>
    </lineage>
</organism>
<dbReference type="Gene3D" id="3.10.20.30">
    <property type="match status" value="1"/>
</dbReference>
<dbReference type="InterPro" id="IPR016155">
    <property type="entry name" value="Mopterin_synth/thiamin_S_b"/>
</dbReference>
<dbReference type="InterPro" id="IPR036563">
    <property type="entry name" value="MoaE_sf"/>
</dbReference>
<dbReference type="EMBL" id="JADDUC010000153">
    <property type="protein sequence ID" value="KAG0116987.1"/>
    <property type="molecule type" value="Genomic_DNA"/>
</dbReference>
<reference evidence="6 7" key="2">
    <citation type="journal article" date="2021" name="J. Hered.">
        <title>Feather Gene Expression Elucidates the Developmental Basis of Plumage Iridescence in African Starlings.</title>
        <authorList>
            <person name="Rubenstein D.R."/>
            <person name="Corvelo A."/>
            <person name="MacManes M.D."/>
            <person name="Maia R."/>
            <person name="Narzisi G."/>
            <person name="Rousaki A."/>
            <person name="Vandenabeele P."/>
            <person name="Shawkey M.D."/>
            <person name="Solomon J."/>
        </authorList>
    </citation>
    <scope>NUCLEOTIDE SEQUENCE [LARGE SCALE GENOMIC DNA]</scope>
    <source>
        <strain evidence="6">SS15</strain>
    </source>
</reference>
<evidence type="ECO:0000256" key="1">
    <source>
        <dbReference type="ARBA" id="ARBA00022490"/>
    </source>
</evidence>
<gene>
    <name evidence="6" type="ORF">IHE44_0011566</name>
    <name evidence="5" type="ORF">IHE44_003319</name>
</gene>
<evidence type="ECO:0000313" key="5">
    <source>
        <dbReference type="EMBL" id="KAG0116987.1"/>
    </source>
</evidence>
<feature type="compositionally biased region" description="Gly residues" evidence="4">
    <location>
        <begin position="21"/>
        <end position="30"/>
    </location>
</feature>
<keyword evidence="2" id="KW-0808">Transferase</keyword>
<accession>A0A835TS32</accession>
<evidence type="ECO:0000313" key="6">
    <source>
        <dbReference type="EMBL" id="KAI1240116.1"/>
    </source>
</evidence>
<protein>
    <submittedName>
        <fullName evidence="6">Molybdopterin synthase catalytic subunit</fullName>
    </submittedName>
</protein>
<dbReference type="Pfam" id="PF02391">
    <property type="entry name" value="MoaE"/>
    <property type="match status" value="2"/>
</dbReference>
<keyword evidence="3" id="KW-0501">Molybdenum cofactor biosynthesis</keyword>
<dbReference type="InterPro" id="IPR012675">
    <property type="entry name" value="Beta-grasp_dom_sf"/>
</dbReference>
<feature type="region of interest" description="Disordered" evidence="4">
    <location>
        <begin position="21"/>
        <end position="52"/>
    </location>
</feature>
<dbReference type="AlphaFoldDB" id="A0A835TS32"/>
<reference evidence="6" key="3">
    <citation type="submission" date="2022-01" db="EMBL/GenBank/DDBJ databases">
        <authorList>
            <person name="Rubenstein D.R."/>
        </authorList>
    </citation>
    <scope>NUCLEOTIDE SEQUENCE</scope>
    <source>
        <strain evidence="6">SS15</strain>
        <tissue evidence="6">Liver</tissue>
    </source>
</reference>
<dbReference type="CDD" id="cd00754">
    <property type="entry name" value="Ubl_MoaD"/>
    <property type="match status" value="1"/>
</dbReference>
<dbReference type="FunFam" id="3.90.1170.40:FF:000002">
    <property type="entry name" value="Molybdopterin synthase catalytic subunit"/>
    <property type="match status" value="1"/>
</dbReference>
<evidence type="ECO:0000256" key="2">
    <source>
        <dbReference type="ARBA" id="ARBA00022679"/>
    </source>
</evidence>
<keyword evidence="7" id="KW-1185">Reference proteome</keyword>
<evidence type="ECO:0000313" key="7">
    <source>
        <dbReference type="Proteomes" id="UP000618051"/>
    </source>
</evidence>
<dbReference type="Gene3D" id="3.90.1170.40">
    <property type="entry name" value="Molybdopterin biosynthesis MoaE subunit"/>
    <property type="match status" value="2"/>
</dbReference>
<proteinExistence type="predicted"/>
<dbReference type="PANTHER" id="PTHR23404">
    <property type="entry name" value="MOLYBDOPTERIN SYNTHASE RELATED"/>
    <property type="match status" value="1"/>
</dbReference>
<feature type="non-terminal residue" evidence="5">
    <location>
        <position position="347"/>
    </location>
</feature>
<dbReference type="Proteomes" id="UP000618051">
    <property type="component" value="Unassembled WGS sequence"/>
</dbReference>
<comment type="caution">
    <text evidence="5">The sequence shown here is derived from an EMBL/GenBank/DDBJ whole genome shotgun (WGS) entry which is preliminary data.</text>
</comment>
<dbReference type="GO" id="GO:0006777">
    <property type="term" value="P:Mo-molybdopterin cofactor biosynthetic process"/>
    <property type="evidence" value="ECO:0007669"/>
    <property type="project" value="UniProtKB-KW"/>
</dbReference>
<dbReference type="SUPFAM" id="SSF54285">
    <property type="entry name" value="MoaD/ThiS"/>
    <property type="match status" value="1"/>
</dbReference>
<name>A0A835TS32_9PASS</name>
<dbReference type="EMBL" id="JADDUC020000004">
    <property type="protein sequence ID" value="KAI1240116.1"/>
    <property type="molecule type" value="Genomic_DNA"/>
</dbReference>
<sequence length="347" mass="37864">STGAGQSGGAVGLRLPLAPVGGGSGLGGGPAVTHRSPPSPPFPRCPDSRGRRDAAEPIGIEKSLGKLFLALWFRYHCAGALGAVSWAGRAGLSAVSVLYFARSAELAGLRCETLSVPREITSLQLWEEIVKVHPRLAVIRDQVVFAVRQEYVLLGDQVLVLQPGDECDMEESEDVPKDFIKLKSEKLSVDEVSELVVSPSCGAVSLFIGTTRNNFKGRKVIHLEYEAYSSMAETEIKKICRDVRQKWPSVKHIAMYHRVGYSTERVAVMRAAFRLRFLPMDCVKESYYRGMIGSVVPITEASVIIAVSSPHRTESLEAVTYCINTLKASVPIWKKVCLGTKSNLGLY</sequence>